<sequence>MEMFSKPTCTATRPNCCSKTQSSQCLRQQSLQFLPTRTLFSWDMMSNRGNVRLSAVVVEEGLHQTPHPPFHQLPNTVHSPTHPRLSDQPIKPVLIPHSDAVPPTNTKEYNTGHI</sequence>
<keyword evidence="3" id="KW-1185">Reference proteome</keyword>
<evidence type="ECO:0000256" key="1">
    <source>
        <dbReference type="SAM" id="MobiDB-lite"/>
    </source>
</evidence>
<organism evidence="2 3">
    <name type="scientific">Goodea atripinnis</name>
    <dbReference type="NCBI Taxonomy" id="208336"/>
    <lineage>
        <taxon>Eukaryota</taxon>
        <taxon>Metazoa</taxon>
        <taxon>Chordata</taxon>
        <taxon>Craniata</taxon>
        <taxon>Vertebrata</taxon>
        <taxon>Euteleostomi</taxon>
        <taxon>Actinopterygii</taxon>
        <taxon>Neopterygii</taxon>
        <taxon>Teleostei</taxon>
        <taxon>Neoteleostei</taxon>
        <taxon>Acanthomorphata</taxon>
        <taxon>Ovalentaria</taxon>
        <taxon>Atherinomorphae</taxon>
        <taxon>Cyprinodontiformes</taxon>
        <taxon>Goodeidae</taxon>
        <taxon>Goodea</taxon>
    </lineage>
</organism>
<gene>
    <name evidence="2" type="ORF">GOODEAATRI_021714</name>
</gene>
<evidence type="ECO:0000313" key="3">
    <source>
        <dbReference type="Proteomes" id="UP001476798"/>
    </source>
</evidence>
<dbReference type="EMBL" id="JAHRIO010052117">
    <property type="protein sequence ID" value="MEQ2175829.1"/>
    <property type="molecule type" value="Genomic_DNA"/>
</dbReference>
<evidence type="ECO:0000313" key="2">
    <source>
        <dbReference type="EMBL" id="MEQ2175829.1"/>
    </source>
</evidence>
<dbReference type="Proteomes" id="UP001476798">
    <property type="component" value="Unassembled WGS sequence"/>
</dbReference>
<name>A0ABV0NYE0_9TELE</name>
<reference evidence="2 3" key="1">
    <citation type="submission" date="2021-06" db="EMBL/GenBank/DDBJ databases">
        <authorList>
            <person name="Palmer J.M."/>
        </authorList>
    </citation>
    <scope>NUCLEOTIDE SEQUENCE [LARGE SCALE GENOMIC DNA]</scope>
    <source>
        <strain evidence="2 3">GA_2019</strain>
        <tissue evidence="2">Muscle</tissue>
    </source>
</reference>
<comment type="caution">
    <text evidence="2">The sequence shown here is derived from an EMBL/GenBank/DDBJ whole genome shotgun (WGS) entry which is preliminary data.</text>
</comment>
<feature type="region of interest" description="Disordered" evidence="1">
    <location>
        <begin position="65"/>
        <end position="114"/>
    </location>
</feature>
<protein>
    <submittedName>
        <fullName evidence="2">Uncharacterized protein</fullName>
    </submittedName>
</protein>
<proteinExistence type="predicted"/>
<feature type="compositionally biased region" description="Polar residues" evidence="1">
    <location>
        <begin position="103"/>
        <end position="114"/>
    </location>
</feature>
<accession>A0ABV0NYE0</accession>